<accession>A0ACB7YES9</accession>
<gene>
    <name evidence="1" type="ORF">Vadar_021058</name>
</gene>
<proteinExistence type="predicted"/>
<protein>
    <submittedName>
        <fullName evidence="1">Uncharacterized protein</fullName>
    </submittedName>
</protein>
<dbReference type="EMBL" id="CM037158">
    <property type="protein sequence ID" value="KAH7852142.1"/>
    <property type="molecule type" value="Genomic_DNA"/>
</dbReference>
<reference evidence="1 2" key="1">
    <citation type="journal article" date="2021" name="Hortic Res">
        <title>High-quality reference genome and annotation aids understanding of berry development for evergreen blueberry (Vaccinium darrowii).</title>
        <authorList>
            <person name="Yu J."/>
            <person name="Hulse-Kemp A.M."/>
            <person name="Babiker E."/>
            <person name="Staton M."/>
        </authorList>
    </citation>
    <scope>NUCLEOTIDE SEQUENCE [LARGE SCALE GENOMIC DNA]</scope>
    <source>
        <strain evidence="2">cv. NJ 8807/NJ 8810</strain>
        <tissue evidence="1">Young leaf</tissue>
    </source>
</reference>
<keyword evidence="2" id="KW-1185">Reference proteome</keyword>
<evidence type="ECO:0000313" key="2">
    <source>
        <dbReference type="Proteomes" id="UP000828048"/>
    </source>
</evidence>
<evidence type="ECO:0000313" key="1">
    <source>
        <dbReference type="EMBL" id="KAH7852142.1"/>
    </source>
</evidence>
<comment type="caution">
    <text evidence="1">The sequence shown here is derived from an EMBL/GenBank/DDBJ whole genome shotgun (WGS) entry which is preliminary data.</text>
</comment>
<organism evidence="1 2">
    <name type="scientific">Vaccinium darrowii</name>
    <dbReference type="NCBI Taxonomy" id="229202"/>
    <lineage>
        <taxon>Eukaryota</taxon>
        <taxon>Viridiplantae</taxon>
        <taxon>Streptophyta</taxon>
        <taxon>Embryophyta</taxon>
        <taxon>Tracheophyta</taxon>
        <taxon>Spermatophyta</taxon>
        <taxon>Magnoliopsida</taxon>
        <taxon>eudicotyledons</taxon>
        <taxon>Gunneridae</taxon>
        <taxon>Pentapetalae</taxon>
        <taxon>asterids</taxon>
        <taxon>Ericales</taxon>
        <taxon>Ericaceae</taxon>
        <taxon>Vaccinioideae</taxon>
        <taxon>Vaccinieae</taxon>
        <taxon>Vaccinium</taxon>
    </lineage>
</organism>
<dbReference type="Proteomes" id="UP000828048">
    <property type="component" value="Chromosome 8"/>
</dbReference>
<name>A0ACB7YES9_9ERIC</name>
<sequence length="124" mass="14229">MVENEDTAFFHNNTWLAVMHGRYLQELGHTNLATVHKMKHLERVKLVVALVTSCVRDGLGGARVELKDPTGSIWGYVAEKTDEVFERKIKVDVCVIMRETVIWRPGKITYLNITSKNLEDVFQE</sequence>